<keyword evidence="1" id="KW-0547">Nucleotide-binding</keyword>
<evidence type="ECO:0000313" key="4">
    <source>
        <dbReference type="Proteomes" id="UP001056500"/>
    </source>
</evidence>
<dbReference type="Gene3D" id="3.30.470.20">
    <property type="entry name" value="ATP-grasp fold, B domain"/>
    <property type="match status" value="1"/>
</dbReference>
<protein>
    <submittedName>
        <fullName evidence="3">YheC/YheD family protein</fullName>
    </submittedName>
</protein>
<name>A0ABY4WPL7_9BACL</name>
<sequence length="373" mass="43604">MDRVGIMLDWAIMQSGIDGKKSYEHLPYYAEIGKEMGLEPVFFHPRHVRSNGKVKGYFWNGKRLVPRIVPIPRVIHNRVLTGDQQSRKVIRQLSKKQIVFNGLVVRDKWRVHQMLWKNPKIRSYLPHTVKYSGEKIRDFLNRYSILYVKPAVGSVGIGVVRIEREGDHYHFISSKQRKVLTRQRLLSELAEWTGKRRFLIQQGVPLNRYQGRTYDIRVSVQKNREMKWTVSGMVAKVANPQNKLSNLSRGGKAVPLKSVWQDIFSQEQQEQIVESIQKAALDLARQYAKNYPSLADLGMDMGIDDKGKPYLIEINVRDQRYSFYKAKEMTMFKRTYRHPMEYARSLLKGMVPTIREIHHENIQESPIILADLL</sequence>
<dbReference type="InterPro" id="IPR011761">
    <property type="entry name" value="ATP-grasp"/>
</dbReference>
<keyword evidence="1" id="KW-0067">ATP-binding</keyword>
<dbReference type="InterPro" id="IPR026838">
    <property type="entry name" value="YheC/D"/>
</dbReference>
<evidence type="ECO:0000256" key="1">
    <source>
        <dbReference type="PROSITE-ProRule" id="PRU00409"/>
    </source>
</evidence>
<organism evidence="3 4">
    <name type="scientific">Brevibacillus ruminantium</name>
    <dbReference type="NCBI Taxonomy" id="2950604"/>
    <lineage>
        <taxon>Bacteria</taxon>
        <taxon>Bacillati</taxon>
        <taxon>Bacillota</taxon>
        <taxon>Bacilli</taxon>
        <taxon>Bacillales</taxon>
        <taxon>Paenibacillaceae</taxon>
        <taxon>Brevibacillus</taxon>
    </lineage>
</organism>
<dbReference type="EMBL" id="CP098755">
    <property type="protein sequence ID" value="USG68027.1"/>
    <property type="molecule type" value="Genomic_DNA"/>
</dbReference>
<evidence type="ECO:0000259" key="2">
    <source>
        <dbReference type="PROSITE" id="PS50975"/>
    </source>
</evidence>
<dbReference type="Pfam" id="PF14398">
    <property type="entry name" value="ATPgrasp_YheCD"/>
    <property type="match status" value="1"/>
</dbReference>
<dbReference type="SUPFAM" id="SSF56059">
    <property type="entry name" value="Glutathione synthetase ATP-binding domain-like"/>
    <property type="match status" value="1"/>
</dbReference>
<proteinExistence type="predicted"/>
<feature type="domain" description="ATP-grasp" evidence="2">
    <location>
        <begin position="117"/>
        <end position="340"/>
    </location>
</feature>
<dbReference type="Proteomes" id="UP001056500">
    <property type="component" value="Chromosome"/>
</dbReference>
<keyword evidence="4" id="KW-1185">Reference proteome</keyword>
<accession>A0ABY4WPL7</accession>
<dbReference type="RefSeq" id="WP_251875284.1">
    <property type="nucleotide sequence ID" value="NZ_CP098755.1"/>
</dbReference>
<reference evidence="3" key="1">
    <citation type="submission" date="2022-06" db="EMBL/GenBank/DDBJ databases">
        <title>Genome sequencing of Brevibacillus sp. BB3-R1.</title>
        <authorList>
            <person name="Heo J."/>
            <person name="Lee D."/>
            <person name="Won M."/>
            <person name="Han B.-H."/>
            <person name="Hong S.-B."/>
            <person name="Kwon S.-W."/>
        </authorList>
    </citation>
    <scope>NUCLEOTIDE SEQUENCE</scope>
    <source>
        <strain evidence="3">BB3-R1</strain>
    </source>
</reference>
<dbReference type="PROSITE" id="PS50975">
    <property type="entry name" value="ATP_GRASP"/>
    <property type="match status" value="1"/>
</dbReference>
<gene>
    <name evidence="3" type="ORF">NDK47_12410</name>
</gene>
<evidence type="ECO:0000313" key="3">
    <source>
        <dbReference type="EMBL" id="USG68027.1"/>
    </source>
</evidence>